<evidence type="ECO:0000259" key="6">
    <source>
        <dbReference type="PROSITE" id="PS50982"/>
    </source>
</evidence>
<evidence type="ECO:0000256" key="4">
    <source>
        <dbReference type="ARBA" id="ARBA00023163"/>
    </source>
</evidence>
<accession>A0A835QQ62</accession>
<dbReference type="AlphaFoldDB" id="A0A835QQ62"/>
<feature type="domain" description="MBD" evidence="6">
    <location>
        <begin position="14"/>
        <end position="86"/>
    </location>
</feature>
<dbReference type="Proteomes" id="UP000636800">
    <property type="component" value="Chromosome 7"/>
</dbReference>
<evidence type="ECO:0000313" key="7">
    <source>
        <dbReference type="EMBL" id="KAG0473954.1"/>
    </source>
</evidence>
<evidence type="ECO:0000256" key="5">
    <source>
        <dbReference type="ARBA" id="ARBA00023242"/>
    </source>
</evidence>
<comment type="subcellular location">
    <subcellularLocation>
        <location evidence="1">Nucleus</location>
    </subcellularLocation>
</comment>
<evidence type="ECO:0000256" key="1">
    <source>
        <dbReference type="ARBA" id="ARBA00004123"/>
    </source>
</evidence>
<dbReference type="EMBL" id="JADCNL010000007">
    <property type="protein sequence ID" value="KAG0473954.1"/>
    <property type="molecule type" value="Genomic_DNA"/>
</dbReference>
<evidence type="ECO:0000313" key="8">
    <source>
        <dbReference type="Proteomes" id="UP000636800"/>
    </source>
</evidence>
<protein>
    <recommendedName>
        <fullName evidence="6">MBD domain-containing protein</fullName>
    </recommendedName>
</protein>
<dbReference type="PANTHER" id="PTHR12396:SF0">
    <property type="entry name" value="METHYL-CPG BINDING DOMAIN PROTEIN-LIKE, ISOFORM C"/>
    <property type="match status" value="1"/>
</dbReference>
<comment type="caution">
    <text evidence="7">The sequence shown here is derived from an EMBL/GenBank/DDBJ whole genome shotgun (WGS) entry which is preliminary data.</text>
</comment>
<evidence type="ECO:0000256" key="2">
    <source>
        <dbReference type="ARBA" id="ARBA00023015"/>
    </source>
</evidence>
<dbReference type="PROSITE" id="PS50982">
    <property type="entry name" value="MBD"/>
    <property type="match status" value="1"/>
</dbReference>
<keyword evidence="3" id="KW-0238">DNA-binding</keyword>
<name>A0A835QQ62_VANPL</name>
<dbReference type="CDD" id="cd00122">
    <property type="entry name" value="MBD"/>
    <property type="match status" value="1"/>
</dbReference>
<sequence>MIRRIYCKMKTGFGPLINPTLLNRLPGWDRQLRIRGEGSTRFADVYYVAPSGKRLRSMVELKRYLEEHPEYSRQRCEGITVLLSDPGASSWNYVGSRTGRPLYSGDKDGSALRRHSEPIEGGRIETLAFVDCSPASLFNITISAELIESGWVYGIITMEVLAPLQGLLVVGLRLLVCDEMMPLDSWKPVIIKDDPGVKEPTQGMVYIKRQINHKKSENLS</sequence>
<dbReference type="SMART" id="SM00391">
    <property type="entry name" value="MBD"/>
    <property type="match status" value="1"/>
</dbReference>
<keyword evidence="5" id="KW-0539">Nucleus</keyword>
<gene>
    <name evidence="7" type="ORF">HPP92_015811</name>
</gene>
<evidence type="ECO:0000256" key="3">
    <source>
        <dbReference type="ARBA" id="ARBA00023125"/>
    </source>
</evidence>
<dbReference type="SUPFAM" id="SSF54171">
    <property type="entry name" value="DNA-binding domain"/>
    <property type="match status" value="1"/>
</dbReference>
<reference evidence="7 8" key="1">
    <citation type="journal article" date="2020" name="Nat. Food">
        <title>A phased Vanilla planifolia genome enables genetic improvement of flavour and production.</title>
        <authorList>
            <person name="Hasing T."/>
            <person name="Tang H."/>
            <person name="Brym M."/>
            <person name="Khazi F."/>
            <person name="Huang T."/>
            <person name="Chambers A.H."/>
        </authorList>
    </citation>
    <scope>NUCLEOTIDE SEQUENCE [LARGE SCALE GENOMIC DNA]</scope>
    <source>
        <tissue evidence="7">Leaf</tissue>
    </source>
</reference>
<dbReference type="GO" id="GO:0003677">
    <property type="term" value="F:DNA binding"/>
    <property type="evidence" value="ECO:0007669"/>
    <property type="project" value="UniProtKB-KW"/>
</dbReference>
<dbReference type="OrthoDB" id="1272441at2759"/>
<dbReference type="InterPro" id="IPR016177">
    <property type="entry name" value="DNA-bd_dom_sf"/>
</dbReference>
<proteinExistence type="predicted"/>
<keyword evidence="2" id="KW-0805">Transcription regulation</keyword>
<keyword evidence="8" id="KW-1185">Reference proteome</keyword>
<dbReference type="PANTHER" id="PTHR12396">
    <property type="entry name" value="METHYL-CPG BINDING PROTEIN, MBD"/>
    <property type="match status" value="1"/>
</dbReference>
<dbReference type="Gene3D" id="3.30.890.10">
    <property type="entry name" value="Methyl-cpg-binding Protein 2, Chain A"/>
    <property type="match status" value="1"/>
</dbReference>
<dbReference type="Pfam" id="PF01429">
    <property type="entry name" value="MBD"/>
    <property type="match status" value="1"/>
</dbReference>
<organism evidence="7 8">
    <name type="scientific">Vanilla planifolia</name>
    <name type="common">Vanilla</name>
    <dbReference type="NCBI Taxonomy" id="51239"/>
    <lineage>
        <taxon>Eukaryota</taxon>
        <taxon>Viridiplantae</taxon>
        <taxon>Streptophyta</taxon>
        <taxon>Embryophyta</taxon>
        <taxon>Tracheophyta</taxon>
        <taxon>Spermatophyta</taxon>
        <taxon>Magnoliopsida</taxon>
        <taxon>Liliopsida</taxon>
        <taxon>Asparagales</taxon>
        <taxon>Orchidaceae</taxon>
        <taxon>Vanilloideae</taxon>
        <taxon>Vanilleae</taxon>
        <taxon>Vanilla</taxon>
    </lineage>
</organism>
<dbReference type="GO" id="GO:0005634">
    <property type="term" value="C:nucleus"/>
    <property type="evidence" value="ECO:0007669"/>
    <property type="project" value="UniProtKB-SubCell"/>
</dbReference>
<dbReference type="InterPro" id="IPR001739">
    <property type="entry name" value="Methyl_CpG_DNA-bd"/>
</dbReference>
<keyword evidence="4" id="KW-0804">Transcription</keyword>